<protein>
    <recommendedName>
        <fullName evidence="4">Transmembrane protein</fullName>
    </recommendedName>
</protein>
<feature type="region of interest" description="Disordered" evidence="1">
    <location>
        <begin position="89"/>
        <end position="125"/>
    </location>
</feature>
<name>A0A6C0ATU1_9ZZZZ</name>
<keyword evidence="2" id="KW-0472">Membrane</keyword>
<organism evidence="3">
    <name type="scientific">viral metagenome</name>
    <dbReference type="NCBI Taxonomy" id="1070528"/>
    <lineage>
        <taxon>unclassified sequences</taxon>
        <taxon>metagenomes</taxon>
        <taxon>organismal metagenomes</taxon>
    </lineage>
</organism>
<evidence type="ECO:0008006" key="4">
    <source>
        <dbReference type="Google" id="ProtNLM"/>
    </source>
</evidence>
<evidence type="ECO:0000313" key="3">
    <source>
        <dbReference type="EMBL" id="QHS82976.1"/>
    </source>
</evidence>
<keyword evidence="2" id="KW-0812">Transmembrane</keyword>
<accession>A0A6C0ATU1</accession>
<sequence length="205" mass="21714">MNAELPTRRAAAPGAARPSFEQRAQGSAPSTAPASEKSFFEKHGKYIAIAAFVAVLLAVLIPILHNKSKKKNNGNQQGNNSAVMAQPRVTAPAPQAPSPMPTANEGHAQMQSQAPAAPHGVAPKQIGRLPPQVTDERSMLTPEILRVHEASIKGPRDLKLTTHVYDSSVDDEAVRPMAGFCARSKAVPMRPATAKTPSIAPTQLL</sequence>
<feature type="region of interest" description="Disordered" evidence="1">
    <location>
        <begin position="1"/>
        <end position="35"/>
    </location>
</feature>
<evidence type="ECO:0000256" key="1">
    <source>
        <dbReference type="SAM" id="MobiDB-lite"/>
    </source>
</evidence>
<proteinExistence type="predicted"/>
<keyword evidence="2" id="KW-1133">Transmembrane helix</keyword>
<feature type="compositionally biased region" description="Polar residues" evidence="1">
    <location>
        <begin position="22"/>
        <end position="33"/>
    </location>
</feature>
<feature type="transmembrane region" description="Helical" evidence="2">
    <location>
        <begin position="46"/>
        <end position="64"/>
    </location>
</feature>
<dbReference type="EMBL" id="MN740864">
    <property type="protein sequence ID" value="QHS82976.1"/>
    <property type="molecule type" value="Genomic_DNA"/>
</dbReference>
<reference evidence="3" key="1">
    <citation type="journal article" date="2020" name="Nature">
        <title>Giant virus diversity and host interactions through global metagenomics.</title>
        <authorList>
            <person name="Schulz F."/>
            <person name="Roux S."/>
            <person name="Paez-Espino D."/>
            <person name="Jungbluth S."/>
            <person name="Walsh D.A."/>
            <person name="Denef V.J."/>
            <person name="McMahon K.D."/>
            <person name="Konstantinidis K.T."/>
            <person name="Eloe-Fadrosh E.A."/>
            <person name="Kyrpides N.C."/>
            <person name="Woyke T."/>
        </authorList>
    </citation>
    <scope>NUCLEOTIDE SEQUENCE</scope>
    <source>
        <strain evidence="3">GVMAG-S-1103017-74</strain>
    </source>
</reference>
<dbReference type="AlphaFoldDB" id="A0A6C0ATU1"/>
<feature type="compositionally biased region" description="Low complexity" evidence="1">
    <location>
        <begin position="8"/>
        <end position="18"/>
    </location>
</feature>
<evidence type="ECO:0000256" key="2">
    <source>
        <dbReference type="SAM" id="Phobius"/>
    </source>
</evidence>